<gene>
    <name evidence="3" type="ORF">BcellWH2_02429</name>
</gene>
<dbReference type="RefSeq" id="WP_029426113.1">
    <property type="nucleotide sequence ID" value="NZ_CP012801.1"/>
</dbReference>
<proteinExistence type="predicted"/>
<dbReference type="PATRIC" id="fig|246787.4.peg.2497"/>
<dbReference type="EMBL" id="CP012801">
    <property type="protein sequence ID" value="ALJ59668.1"/>
    <property type="molecule type" value="Genomic_DNA"/>
</dbReference>
<feature type="chain" id="PRO_5006047659" evidence="2">
    <location>
        <begin position="21"/>
        <end position="377"/>
    </location>
</feature>
<accession>A0A0P0GI36</accession>
<evidence type="ECO:0000256" key="2">
    <source>
        <dbReference type="SAM" id="SignalP"/>
    </source>
</evidence>
<organism evidence="3 4">
    <name type="scientific">Bacteroides cellulosilyticus</name>
    <dbReference type="NCBI Taxonomy" id="246787"/>
    <lineage>
        <taxon>Bacteria</taxon>
        <taxon>Pseudomonadati</taxon>
        <taxon>Bacteroidota</taxon>
        <taxon>Bacteroidia</taxon>
        <taxon>Bacteroidales</taxon>
        <taxon>Bacteroidaceae</taxon>
        <taxon>Bacteroides</taxon>
    </lineage>
</organism>
<dbReference type="Proteomes" id="UP000061809">
    <property type="component" value="Chromosome"/>
</dbReference>
<feature type="signal peptide" evidence="2">
    <location>
        <begin position="1"/>
        <end position="20"/>
    </location>
</feature>
<evidence type="ECO:0000313" key="4">
    <source>
        <dbReference type="Proteomes" id="UP000061809"/>
    </source>
</evidence>
<evidence type="ECO:0000256" key="1">
    <source>
        <dbReference type="SAM" id="MobiDB-lite"/>
    </source>
</evidence>
<reference evidence="3 4" key="1">
    <citation type="journal article" date="2015" name="Science">
        <title>Genetic determinants of in vivo fitness and diet responsiveness in multiple human gut Bacteroides.</title>
        <authorList>
            <person name="Wu M."/>
            <person name="McNulty N.P."/>
            <person name="Rodionov D.A."/>
            <person name="Khoroshkin M.S."/>
            <person name="Griffin N.W."/>
            <person name="Cheng J."/>
            <person name="Latreille P."/>
            <person name="Kerstetter R.A."/>
            <person name="Terrapon N."/>
            <person name="Henrissat B."/>
            <person name="Osterman A.L."/>
            <person name="Gordon J.I."/>
        </authorList>
    </citation>
    <scope>NUCLEOTIDE SEQUENCE [LARGE SCALE GENOMIC DNA]</scope>
    <source>
        <strain evidence="3 4">WH2</strain>
    </source>
</reference>
<keyword evidence="2" id="KW-0732">Signal</keyword>
<feature type="compositionally biased region" description="Pro residues" evidence="1">
    <location>
        <begin position="213"/>
        <end position="231"/>
    </location>
</feature>
<dbReference type="AlphaFoldDB" id="A0A0P0GI36"/>
<name>A0A0P0GI36_9BACE</name>
<sequence>MKKNRFLWALLLLVSLGAAAQDNIHFVAGTPTQKRLSQKNMDALKLKVEQIIARNNAGTASLYNAFVIQPELVLGETKKTEGLLRDVTLVTGEFSLTARNKYDDSVYGTAVIEVQGDATGSKDDAIASLISGIKVTDPAFVRFIRTTRKRIADFYQQNCPVIIKKAEVLIDAGLLNEAADYLSIVPETVPCYDEVLGILQKIGKREPQESPVTPEPAPEEPASPEPAPEVQPTPVAEPVTSPEPVVVQPEKSPLPECKISVSCNDLSFELVSCEGNETAESIRVYARFTNTGVTNNSATIRMTSAIDPDGATFTNFSQIETNGCTSWTYGNKMPKGVRIGKVFEIKGVSTPCATLSYVEMTVDNCKVIIHNLPVDWK</sequence>
<evidence type="ECO:0000313" key="3">
    <source>
        <dbReference type="EMBL" id="ALJ59668.1"/>
    </source>
</evidence>
<feature type="region of interest" description="Disordered" evidence="1">
    <location>
        <begin position="205"/>
        <end position="250"/>
    </location>
</feature>
<dbReference type="KEGG" id="bcel:BcellWH2_02429"/>
<protein>
    <submittedName>
        <fullName evidence="3">Uncharacterized protein</fullName>
    </submittedName>
</protein>